<dbReference type="Gene3D" id="3.40.190.10">
    <property type="entry name" value="Periplasmic binding protein-like II"/>
    <property type="match status" value="1"/>
</dbReference>
<dbReference type="EMBL" id="JAUSSU010000002">
    <property type="protein sequence ID" value="MDQ0111914.1"/>
    <property type="molecule type" value="Genomic_DNA"/>
</dbReference>
<accession>A0ABT9U0E6</accession>
<name>A0ABT9U0E6_PAEHA</name>
<keyword evidence="3" id="KW-0762">Sugar transport</keyword>
<feature type="chain" id="PRO_5046038426" evidence="2">
    <location>
        <begin position="23"/>
        <end position="452"/>
    </location>
</feature>
<gene>
    <name evidence="3" type="ORF">J2T15_001347</name>
</gene>
<dbReference type="InterPro" id="IPR006059">
    <property type="entry name" value="SBP"/>
</dbReference>
<dbReference type="PROSITE" id="PS51257">
    <property type="entry name" value="PROKAR_LIPOPROTEIN"/>
    <property type="match status" value="1"/>
</dbReference>
<proteinExistence type="predicted"/>
<dbReference type="PANTHER" id="PTHR43649:SF12">
    <property type="entry name" value="DIACETYLCHITOBIOSE BINDING PROTEIN DASA"/>
    <property type="match status" value="1"/>
</dbReference>
<comment type="caution">
    <text evidence="3">The sequence shown here is derived from an EMBL/GenBank/DDBJ whole genome shotgun (WGS) entry which is preliminary data.</text>
</comment>
<evidence type="ECO:0000313" key="3">
    <source>
        <dbReference type="EMBL" id="MDQ0111914.1"/>
    </source>
</evidence>
<organism evidence="3 4">
    <name type="scientific">Paenibacillus harenae</name>
    <dbReference type="NCBI Taxonomy" id="306543"/>
    <lineage>
        <taxon>Bacteria</taxon>
        <taxon>Bacillati</taxon>
        <taxon>Bacillota</taxon>
        <taxon>Bacilli</taxon>
        <taxon>Bacillales</taxon>
        <taxon>Paenibacillaceae</taxon>
        <taxon>Paenibacillus</taxon>
    </lineage>
</organism>
<evidence type="ECO:0000256" key="2">
    <source>
        <dbReference type="SAM" id="SignalP"/>
    </source>
</evidence>
<reference evidence="3 4" key="1">
    <citation type="submission" date="2023-07" db="EMBL/GenBank/DDBJ databases">
        <title>Sorghum-associated microbial communities from plants grown in Nebraska, USA.</title>
        <authorList>
            <person name="Schachtman D."/>
        </authorList>
    </citation>
    <scope>NUCLEOTIDE SEQUENCE [LARGE SCALE GENOMIC DNA]</scope>
    <source>
        <strain evidence="3 4">CC482</strain>
    </source>
</reference>
<dbReference type="SUPFAM" id="SSF53850">
    <property type="entry name" value="Periplasmic binding protein-like II"/>
    <property type="match status" value="1"/>
</dbReference>
<sequence length="452" mass="49590">MRKMKGFSILILCFMFLLTACGGGNNGNNEATTPPASDATNAPAAEATDAPAAEPVDMGGRVIKVAAWWDLKPAGNTASEKARLEKIAEVEKKYNMKFEFVNVPFEEYMPKFTASVLGGEPFADILQMEYKSALPAILKGQLLKLSEYTTAANNINGEANLLAKTPSVAGEDYGFESPGTYGIGLHYNRDLFQKLGLPDPKELYESGQWNWDKFLEVAKLATKDNDNDGKIDTYGFSGWALDVFRNFTYANGGFVVDETAKTQGFTDPKTIEAAEFVNRMYNVDKVVRIKGSNKTAWDEYNTFKDGDVAMFITAAWNLGGLTFDLGVVPMPTGPQGDPSITFADNALNAKFIPKGVADAQLVYQVWEETYDIPQTEEFPSQEWLEGIYTHEDDILITRDHISGTGKVLLDDSFPEFPTGLFVEDIIVNNQSVTATAEKVKPLAEASIGKLGQ</sequence>
<evidence type="ECO:0000313" key="4">
    <source>
        <dbReference type="Proteomes" id="UP001229346"/>
    </source>
</evidence>
<dbReference type="Pfam" id="PF01547">
    <property type="entry name" value="SBP_bac_1"/>
    <property type="match status" value="1"/>
</dbReference>
<keyword evidence="3" id="KW-0813">Transport</keyword>
<dbReference type="InterPro" id="IPR050490">
    <property type="entry name" value="Bact_solute-bd_prot1"/>
</dbReference>
<feature type="region of interest" description="Disordered" evidence="1">
    <location>
        <begin position="29"/>
        <end position="50"/>
    </location>
</feature>
<protein>
    <submittedName>
        <fullName evidence="3">Multiple sugar transport system substrate-binding protein</fullName>
    </submittedName>
</protein>
<keyword evidence="4" id="KW-1185">Reference proteome</keyword>
<feature type="signal peptide" evidence="2">
    <location>
        <begin position="1"/>
        <end position="22"/>
    </location>
</feature>
<evidence type="ECO:0000256" key="1">
    <source>
        <dbReference type="SAM" id="MobiDB-lite"/>
    </source>
</evidence>
<dbReference type="PANTHER" id="PTHR43649">
    <property type="entry name" value="ARABINOSE-BINDING PROTEIN-RELATED"/>
    <property type="match status" value="1"/>
</dbReference>
<keyword evidence="2" id="KW-0732">Signal</keyword>
<dbReference type="Proteomes" id="UP001229346">
    <property type="component" value="Unassembled WGS sequence"/>
</dbReference>